<keyword evidence="1" id="KW-0812">Transmembrane</keyword>
<keyword evidence="1" id="KW-0472">Membrane</keyword>
<feature type="transmembrane region" description="Helical" evidence="1">
    <location>
        <begin position="12"/>
        <end position="34"/>
    </location>
</feature>
<comment type="caution">
    <text evidence="2">The sequence shown here is derived from an EMBL/GenBank/DDBJ whole genome shotgun (WGS) entry which is preliminary data.</text>
</comment>
<accession>A0ABR7G1T5</accession>
<protein>
    <recommendedName>
        <fullName evidence="4">Glycosyltransferase RgtA/B/C/D-like domain-containing protein</fullName>
    </recommendedName>
</protein>
<dbReference type="EMBL" id="JACOPD010000007">
    <property type="protein sequence ID" value="MBC5681399.1"/>
    <property type="molecule type" value="Genomic_DNA"/>
</dbReference>
<feature type="transmembrane region" description="Helical" evidence="1">
    <location>
        <begin position="290"/>
        <end position="307"/>
    </location>
</feature>
<gene>
    <name evidence="2" type="ORF">H8S01_10550</name>
</gene>
<name>A0ABR7G1T5_9FIRM</name>
<sequence length="502" mass="57737">MKDKQIKIEKTIFYMLLLMVMVYRGVILFKYSFYYVDDDQALMWYGTVSFAHFDFHEPCFFGQSYGSMIESLLAVPFYFLHIPLKVALPVSTLIFTTLPFLYLGIKSLENNRMVAAYIILFVYGAMSYDWDVLTSIPRAFVGGFIFGVIGGVLINEEGKWYKYLIASYCIYLGYIITNTVVAIAGMSYLAMVLYNKIDKDFIKKRFPGLIAGNVLGFITGYFIKMFYVNNPDYNLHPAYNAAVSLEVLRENIADFNEIAGWFTPVTIGAVWIIVMLVIVWICIYRGAFKPLIMTAFAFFGFIAILSLDKMEDYMPGTLLYGQLRMLLFVPYMIALVVFLCSCYDESVWNRKKTYAGCIVMVLCFLAVMVIKSNIIIKEIISEDSVLYNSEVINLQQSDDLIENAREAGRIAVENNCDVVIQVDDNKAFGYICAALNYNKFVQYNAEYDRRTWVYHNMQHLGNFRCLLVKYNSDDGLSTEVVEIYDEPVTQWLYDNMGLTRNN</sequence>
<organism evidence="2 3">
    <name type="scientific">Lachnospira hominis</name>
    <name type="common">ex Liu et al. 2021</name>
    <dbReference type="NCBI Taxonomy" id="2763051"/>
    <lineage>
        <taxon>Bacteria</taxon>
        <taxon>Bacillati</taxon>
        <taxon>Bacillota</taxon>
        <taxon>Clostridia</taxon>
        <taxon>Lachnospirales</taxon>
        <taxon>Lachnospiraceae</taxon>
        <taxon>Lachnospira</taxon>
    </lineage>
</organism>
<feature type="transmembrane region" description="Helical" evidence="1">
    <location>
        <begin position="353"/>
        <end position="370"/>
    </location>
</feature>
<evidence type="ECO:0000256" key="1">
    <source>
        <dbReference type="SAM" id="Phobius"/>
    </source>
</evidence>
<feature type="transmembrane region" description="Helical" evidence="1">
    <location>
        <begin position="135"/>
        <end position="153"/>
    </location>
</feature>
<proteinExistence type="predicted"/>
<feature type="transmembrane region" description="Helical" evidence="1">
    <location>
        <begin position="206"/>
        <end position="227"/>
    </location>
</feature>
<dbReference type="Proteomes" id="UP000628463">
    <property type="component" value="Unassembled WGS sequence"/>
</dbReference>
<keyword evidence="1" id="KW-1133">Transmembrane helix</keyword>
<keyword evidence="3" id="KW-1185">Reference proteome</keyword>
<feature type="transmembrane region" description="Helical" evidence="1">
    <location>
        <begin position="165"/>
        <end position="194"/>
    </location>
</feature>
<feature type="transmembrane region" description="Helical" evidence="1">
    <location>
        <begin position="258"/>
        <end position="283"/>
    </location>
</feature>
<evidence type="ECO:0000313" key="2">
    <source>
        <dbReference type="EMBL" id="MBC5681399.1"/>
    </source>
</evidence>
<dbReference type="RefSeq" id="WP_186837172.1">
    <property type="nucleotide sequence ID" value="NZ_JACOPD010000007.1"/>
</dbReference>
<feature type="transmembrane region" description="Helical" evidence="1">
    <location>
        <begin position="86"/>
        <end position="105"/>
    </location>
</feature>
<feature type="transmembrane region" description="Helical" evidence="1">
    <location>
        <begin position="319"/>
        <end position="341"/>
    </location>
</feature>
<evidence type="ECO:0000313" key="3">
    <source>
        <dbReference type="Proteomes" id="UP000628463"/>
    </source>
</evidence>
<evidence type="ECO:0008006" key="4">
    <source>
        <dbReference type="Google" id="ProtNLM"/>
    </source>
</evidence>
<reference evidence="2 3" key="1">
    <citation type="submission" date="2020-08" db="EMBL/GenBank/DDBJ databases">
        <title>Genome public.</title>
        <authorList>
            <person name="Liu C."/>
            <person name="Sun Q."/>
        </authorList>
    </citation>
    <scope>NUCLEOTIDE SEQUENCE [LARGE SCALE GENOMIC DNA]</scope>
    <source>
        <strain evidence="2 3">NSJ-43</strain>
    </source>
</reference>